<reference evidence="4 5" key="1">
    <citation type="submission" date="2018-11" db="EMBL/GenBank/DDBJ databases">
        <title>Novel bacteria species description.</title>
        <authorList>
            <person name="Han J.-H."/>
        </authorList>
    </citation>
    <scope>NUCLEOTIDE SEQUENCE [LARGE SCALE GENOMIC DNA]</scope>
    <source>
        <strain evidence="4 5">KCTC23259</strain>
    </source>
</reference>
<dbReference type="InterPro" id="IPR050570">
    <property type="entry name" value="Cell_wall_metabolism_enzyme"/>
</dbReference>
<name>A0AAE3H628_9BACT</name>
<dbReference type="PANTHER" id="PTHR21666:SF289">
    <property type="entry name" value="L-ALA--D-GLU ENDOPEPTIDASE"/>
    <property type="match status" value="1"/>
</dbReference>
<organism evidence="4 5">
    <name type="scientific">Lacihabitans soyangensis</name>
    <dbReference type="NCBI Taxonomy" id="869394"/>
    <lineage>
        <taxon>Bacteria</taxon>
        <taxon>Pseudomonadati</taxon>
        <taxon>Bacteroidota</taxon>
        <taxon>Cytophagia</taxon>
        <taxon>Cytophagales</taxon>
        <taxon>Leadbetterellaceae</taxon>
        <taxon>Lacihabitans</taxon>
    </lineage>
</organism>
<dbReference type="RefSeq" id="WP_255038403.1">
    <property type="nucleotide sequence ID" value="NZ_RJUF01000175.1"/>
</dbReference>
<dbReference type="InterPro" id="IPR016047">
    <property type="entry name" value="M23ase_b-sheet_dom"/>
</dbReference>
<protein>
    <submittedName>
        <fullName evidence="4">M23 family metallopeptidase</fullName>
    </submittedName>
</protein>
<dbReference type="GO" id="GO:0004222">
    <property type="term" value="F:metalloendopeptidase activity"/>
    <property type="evidence" value="ECO:0007669"/>
    <property type="project" value="TreeGrafter"/>
</dbReference>
<evidence type="ECO:0000256" key="2">
    <source>
        <dbReference type="SAM" id="SignalP"/>
    </source>
</evidence>
<evidence type="ECO:0000313" key="4">
    <source>
        <dbReference type="EMBL" id="MCP9764711.1"/>
    </source>
</evidence>
<feature type="domain" description="M23ase beta-sheet core" evidence="3">
    <location>
        <begin position="92"/>
        <end position="187"/>
    </location>
</feature>
<dbReference type="AlphaFoldDB" id="A0AAE3H628"/>
<dbReference type="Proteomes" id="UP001204144">
    <property type="component" value="Unassembled WGS sequence"/>
</dbReference>
<dbReference type="InterPro" id="IPR011055">
    <property type="entry name" value="Dup_hybrid_motif"/>
</dbReference>
<dbReference type="Pfam" id="PF01551">
    <property type="entry name" value="Peptidase_M23"/>
    <property type="match status" value="1"/>
</dbReference>
<dbReference type="SUPFAM" id="SSF51261">
    <property type="entry name" value="Duplicated hybrid motif"/>
    <property type="match status" value="1"/>
</dbReference>
<sequence length="199" mass="22461">MILRLTTFFVLITQLAFAQLSSKPDSSLTLEDYWEVDLTPITDLNEIVSYIHNDPFNFLFVNNIPGGNPLAREISVNSFYGGRFHPIHKVMKFHRGIDLQGIDGEQVIASGNGKVIDTGFREDLGNFIKIKHKYGFESVYGHLSKVTIKKGQVVNKGQKIGKVGSTGKVTGPHLHYTLKKNETYLDPFDFLFMSFEKAF</sequence>
<dbReference type="PANTHER" id="PTHR21666">
    <property type="entry name" value="PEPTIDASE-RELATED"/>
    <property type="match status" value="1"/>
</dbReference>
<accession>A0AAE3H628</accession>
<dbReference type="CDD" id="cd12797">
    <property type="entry name" value="M23_peptidase"/>
    <property type="match status" value="1"/>
</dbReference>
<dbReference type="Gene3D" id="2.70.70.10">
    <property type="entry name" value="Glucose Permease (Domain IIA)"/>
    <property type="match status" value="1"/>
</dbReference>
<evidence type="ECO:0000256" key="1">
    <source>
        <dbReference type="ARBA" id="ARBA00022729"/>
    </source>
</evidence>
<evidence type="ECO:0000313" key="5">
    <source>
        <dbReference type="Proteomes" id="UP001204144"/>
    </source>
</evidence>
<gene>
    <name evidence="4" type="ORF">EGI31_17365</name>
</gene>
<dbReference type="EMBL" id="RJUF01000175">
    <property type="protein sequence ID" value="MCP9764711.1"/>
    <property type="molecule type" value="Genomic_DNA"/>
</dbReference>
<proteinExistence type="predicted"/>
<comment type="caution">
    <text evidence="4">The sequence shown here is derived from an EMBL/GenBank/DDBJ whole genome shotgun (WGS) entry which is preliminary data.</text>
</comment>
<keyword evidence="1 2" id="KW-0732">Signal</keyword>
<keyword evidence="5" id="KW-1185">Reference proteome</keyword>
<feature type="chain" id="PRO_5042295194" evidence="2">
    <location>
        <begin position="19"/>
        <end position="199"/>
    </location>
</feature>
<feature type="signal peptide" evidence="2">
    <location>
        <begin position="1"/>
        <end position="18"/>
    </location>
</feature>
<evidence type="ECO:0000259" key="3">
    <source>
        <dbReference type="Pfam" id="PF01551"/>
    </source>
</evidence>